<dbReference type="OrthoDB" id="9787096at2"/>
<dbReference type="EMBL" id="FNHH01000013">
    <property type="protein sequence ID" value="SDM47587.1"/>
    <property type="molecule type" value="Genomic_DNA"/>
</dbReference>
<dbReference type="Pfam" id="PF00266">
    <property type="entry name" value="Aminotran_5"/>
    <property type="match status" value="1"/>
</dbReference>
<evidence type="ECO:0000313" key="6">
    <source>
        <dbReference type="Proteomes" id="UP000199226"/>
    </source>
</evidence>
<dbReference type="Gene3D" id="3.40.640.10">
    <property type="entry name" value="Type I PLP-dependent aspartate aminotransferase-like (Major domain)"/>
    <property type="match status" value="1"/>
</dbReference>
<keyword evidence="6" id="KW-1185">Reference proteome</keyword>
<evidence type="ECO:0000313" key="5">
    <source>
        <dbReference type="EMBL" id="SDM47587.1"/>
    </source>
</evidence>
<sequence>MKRRDIIKGLTLLPFAGSTSAAVLNTKGPVNKNGFAFLSGVSKTPDAELAERGRKILKSIGVEPFVNCKGTNTIMGGSVARPEVRLAMDAVATLNVQMDELVDGVGKRLAELTGAEWGLVTSGAAAGIKLCTIACITGGNPEKLIRIPDLTGFEKTEVIIPGGSRTVYDQAVRSTGVKIITVENEEDLKKKIGPRTAMIYIDAEKESFLPLEIISKIARPLNVPVFVDAAAHILTFPNVHLSRGADVVAFSGGKGLKAPGSCGLLLGRKDLLMSTWQAAAPHHGPGRDNKVSREEHIGMLAAVETWVQMDHKKEMQTWVNWLEYIGTQAATVKGVSFRIRMPDPKLVHHVTPYLFITWDPDKLHVSGQEISEELGNTYPRVGVAIYRDEPGLTGISLVGYMMVPGDDQLAASRIREVLSKQRSPKASIPMKSPVTNMLGRWDMEVQFYNSREKQELFIDSQEGNYFSGTYKSQFSERIINGTIDGDVVKMQSIWVVPGDRIQTTFQGSVSGETLSGDIDMNEFLSAKFNAKRKQSVILKKPVAFPKGRPQGGNFLI</sequence>
<organism evidence="5 6">
    <name type="scientific">Daejeonella rubra</name>
    <dbReference type="NCBI Taxonomy" id="990371"/>
    <lineage>
        <taxon>Bacteria</taxon>
        <taxon>Pseudomonadati</taxon>
        <taxon>Bacteroidota</taxon>
        <taxon>Sphingobacteriia</taxon>
        <taxon>Sphingobacteriales</taxon>
        <taxon>Sphingobacteriaceae</taxon>
        <taxon>Daejeonella</taxon>
    </lineage>
</organism>
<dbReference type="AlphaFoldDB" id="A0A1G9TIL6"/>
<dbReference type="InterPro" id="IPR000192">
    <property type="entry name" value="Aminotrans_V_dom"/>
</dbReference>
<accession>A0A1G9TIL6</accession>
<feature type="chain" id="PRO_5011759007" evidence="3">
    <location>
        <begin position="22"/>
        <end position="556"/>
    </location>
</feature>
<evidence type="ECO:0000259" key="4">
    <source>
        <dbReference type="Pfam" id="PF00266"/>
    </source>
</evidence>
<dbReference type="PANTHER" id="PTHR32328">
    <property type="entry name" value="L-SERYL-TRNA(SEC) SELENIUM TRANSFERASE"/>
    <property type="match status" value="1"/>
</dbReference>
<comment type="cofactor">
    <cofactor evidence="1">
        <name>pyridoxal 5'-phosphate</name>
        <dbReference type="ChEBI" id="CHEBI:597326"/>
    </cofactor>
</comment>
<dbReference type="RefSeq" id="WP_143007729.1">
    <property type="nucleotide sequence ID" value="NZ_FNHH01000013.1"/>
</dbReference>
<dbReference type="Proteomes" id="UP000199226">
    <property type="component" value="Unassembled WGS sequence"/>
</dbReference>
<gene>
    <name evidence="5" type="ORF">SAMN05421813_11338</name>
</gene>
<dbReference type="InterPro" id="IPR015421">
    <property type="entry name" value="PyrdxlP-dep_Trfase_major"/>
</dbReference>
<proteinExistence type="predicted"/>
<dbReference type="STRING" id="990371.SAMN05421813_11338"/>
<feature type="domain" description="Aminotransferase class V" evidence="4">
    <location>
        <begin position="185"/>
        <end position="275"/>
    </location>
</feature>
<dbReference type="InterPro" id="IPR015424">
    <property type="entry name" value="PyrdxlP-dep_Trfase"/>
</dbReference>
<keyword evidence="5" id="KW-0808">Transferase</keyword>
<reference evidence="6" key="1">
    <citation type="submission" date="2016-10" db="EMBL/GenBank/DDBJ databases">
        <authorList>
            <person name="Varghese N."/>
            <person name="Submissions S."/>
        </authorList>
    </citation>
    <scope>NUCLEOTIDE SEQUENCE [LARGE SCALE GENOMIC DNA]</scope>
    <source>
        <strain evidence="6">DSM 24536</strain>
    </source>
</reference>
<evidence type="ECO:0000256" key="3">
    <source>
        <dbReference type="SAM" id="SignalP"/>
    </source>
</evidence>
<evidence type="ECO:0000256" key="1">
    <source>
        <dbReference type="ARBA" id="ARBA00001933"/>
    </source>
</evidence>
<dbReference type="GO" id="GO:0004125">
    <property type="term" value="F:L-seryl-tRNA(Sec) selenium transferase activity"/>
    <property type="evidence" value="ECO:0007669"/>
    <property type="project" value="TreeGrafter"/>
</dbReference>
<name>A0A1G9TIL6_9SPHI</name>
<evidence type="ECO:0000256" key="2">
    <source>
        <dbReference type="ARBA" id="ARBA00022898"/>
    </source>
</evidence>
<protein>
    <submittedName>
        <fullName evidence="5">Seryl-tRNA(Sec) selenium transferase</fullName>
    </submittedName>
</protein>
<keyword evidence="3" id="KW-0732">Signal</keyword>
<feature type="signal peptide" evidence="3">
    <location>
        <begin position="1"/>
        <end position="21"/>
    </location>
</feature>
<dbReference type="SUPFAM" id="SSF53383">
    <property type="entry name" value="PLP-dependent transferases"/>
    <property type="match status" value="1"/>
</dbReference>
<keyword evidence="2" id="KW-0663">Pyridoxal phosphate</keyword>
<dbReference type="PANTHER" id="PTHR32328:SF0">
    <property type="entry name" value="L-SERYL-TRNA(SEC) SELENIUM TRANSFERASE"/>
    <property type="match status" value="1"/>
</dbReference>